<sequence length="121" mass="13316">MPFIIYSVLRLALILVLGVILYAIGLRDLLLPVVAIVLALMVSYLLLGRQREAAAMYLAGRKKTREVTGERFSRAVEDDAALEDSEVDTVVDGSARPVDQLESDQVESDQLESDQPDSNKP</sequence>
<organism evidence="3 4">
    <name type="scientific">Sanguibacter gelidistatuariae</name>
    <dbReference type="NCBI Taxonomy" id="1814289"/>
    <lineage>
        <taxon>Bacteria</taxon>
        <taxon>Bacillati</taxon>
        <taxon>Actinomycetota</taxon>
        <taxon>Actinomycetes</taxon>
        <taxon>Micrococcales</taxon>
        <taxon>Sanguibacteraceae</taxon>
        <taxon>Sanguibacter</taxon>
    </lineage>
</organism>
<dbReference type="RefSeq" id="WP_093186399.1">
    <property type="nucleotide sequence ID" value="NZ_FMYH01000010.1"/>
</dbReference>
<keyword evidence="4" id="KW-1185">Reference proteome</keyword>
<accession>A0A1G6X2W0</accession>
<dbReference type="AlphaFoldDB" id="A0A1G6X2W0"/>
<keyword evidence="2" id="KW-0812">Transmembrane</keyword>
<feature type="transmembrane region" description="Helical" evidence="2">
    <location>
        <begin position="30"/>
        <end position="47"/>
    </location>
</feature>
<dbReference type="OrthoDB" id="5149816at2"/>
<dbReference type="EMBL" id="FMYH01000010">
    <property type="protein sequence ID" value="SDD72364.1"/>
    <property type="molecule type" value="Genomic_DNA"/>
</dbReference>
<dbReference type="Pfam" id="PF14012">
    <property type="entry name" value="DUF4229"/>
    <property type="match status" value="1"/>
</dbReference>
<dbReference type="STRING" id="1814289.SAMN05216410_0070"/>
<feature type="transmembrane region" description="Helical" evidence="2">
    <location>
        <begin position="7"/>
        <end position="24"/>
    </location>
</feature>
<gene>
    <name evidence="3" type="ORF">SAMN05216410_0070</name>
</gene>
<reference evidence="3 4" key="1">
    <citation type="submission" date="2016-09" db="EMBL/GenBank/DDBJ databases">
        <authorList>
            <person name="Capua I."/>
            <person name="De Benedictis P."/>
            <person name="Joannis T."/>
            <person name="Lombin L.H."/>
            <person name="Cattoli G."/>
        </authorList>
    </citation>
    <scope>NUCLEOTIDE SEQUENCE [LARGE SCALE GENOMIC DNA]</scope>
    <source>
        <strain evidence="3 4">ISLP-3</strain>
    </source>
</reference>
<evidence type="ECO:0000256" key="2">
    <source>
        <dbReference type="SAM" id="Phobius"/>
    </source>
</evidence>
<keyword evidence="2" id="KW-1133">Transmembrane helix</keyword>
<evidence type="ECO:0000313" key="4">
    <source>
        <dbReference type="Proteomes" id="UP000199039"/>
    </source>
</evidence>
<feature type="region of interest" description="Disordered" evidence="1">
    <location>
        <begin position="83"/>
        <end position="121"/>
    </location>
</feature>
<feature type="compositionally biased region" description="Acidic residues" evidence="1">
    <location>
        <begin position="101"/>
        <end position="115"/>
    </location>
</feature>
<dbReference type="Proteomes" id="UP000199039">
    <property type="component" value="Unassembled WGS sequence"/>
</dbReference>
<name>A0A1G6X2W0_9MICO</name>
<protein>
    <recommendedName>
        <fullName evidence="5">DUF4229 domain-containing protein</fullName>
    </recommendedName>
</protein>
<evidence type="ECO:0000313" key="3">
    <source>
        <dbReference type="EMBL" id="SDD72364.1"/>
    </source>
</evidence>
<keyword evidence="2" id="KW-0472">Membrane</keyword>
<proteinExistence type="predicted"/>
<dbReference type="InterPro" id="IPR025323">
    <property type="entry name" value="DUF4229"/>
</dbReference>
<evidence type="ECO:0000256" key="1">
    <source>
        <dbReference type="SAM" id="MobiDB-lite"/>
    </source>
</evidence>
<evidence type="ECO:0008006" key="5">
    <source>
        <dbReference type="Google" id="ProtNLM"/>
    </source>
</evidence>